<evidence type="ECO:0000256" key="1">
    <source>
        <dbReference type="SAM" id="MobiDB-lite"/>
    </source>
</evidence>
<keyword evidence="3" id="KW-1185">Reference proteome</keyword>
<organism evidence="2 3">
    <name type="scientific">Cutaneotrichosporon oleaginosum</name>
    <dbReference type="NCBI Taxonomy" id="879819"/>
    <lineage>
        <taxon>Eukaryota</taxon>
        <taxon>Fungi</taxon>
        <taxon>Dikarya</taxon>
        <taxon>Basidiomycota</taxon>
        <taxon>Agaricomycotina</taxon>
        <taxon>Tremellomycetes</taxon>
        <taxon>Trichosporonales</taxon>
        <taxon>Trichosporonaceae</taxon>
        <taxon>Cutaneotrichosporon</taxon>
    </lineage>
</organism>
<evidence type="ECO:0000313" key="3">
    <source>
        <dbReference type="Proteomes" id="UP000053611"/>
    </source>
</evidence>
<dbReference type="PANTHER" id="PTHR39639">
    <property type="entry name" value="CHROMOSOME 16, WHOLE GENOME SHOTGUN SEQUENCE"/>
    <property type="match status" value="1"/>
</dbReference>
<dbReference type="OrthoDB" id="5419821at2759"/>
<feature type="region of interest" description="Disordered" evidence="1">
    <location>
        <begin position="1"/>
        <end position="30"/>
    </location>
</feature>
<sequence length="89" mass="10028">MPRLENNLSDDDYDELASASGSDDDVKPSNSTIGQILKGILDEPRFKTVTMKSLFELIQTGTVDLNPDYQRDVVWPDARQVKLIQSLMQ</sequence>
<reference evidence="2 3" key="1">
    <citation type="submission" date="2015-03" db="EMBL/GenBank/DDBJ databases">
        <title>Genomics and transcriptomics of the oil-accumulating basidiomycete yeast T. oleaginosus allow insights into substrate utilization and the diverse evolutionary trajectories of mating systems in fungi.</title>
        <authorList>
            <consortium name="DOE Joint Genome Institute"/>
            <person name="Kourist R."/>
            <person name="Kracht O."/>
            <person name="Bracharz F."/>
            <person name="Lipzen A."/>
            <person name="Nolan M."/>
            <person name="Ohm R."/>
            <person name="Grigoriev I."/>
            <person name="Sun S."/>
            <person name="Heitman J."/>
            <person name="Bruck T."/>
            <person name="Nowrousian M."/>
        </authorList>
    </citation>
    <scope>NUCLEOTIDE SEQUENCE [LARGE SCALE GENOMIC DNA]</scope>
    <source>
        <strain evidence="2 3">IBC0246</strain>
    </source>
</reference>
<dbReference type="STRING" id="879819.A0A0J0XI20"/>
<dbReference type="EMBL" id="KQ087228">
    <property type="protein sequence ID" value="KLT40775.1"/>
    <property type="molecule type" value="Genomic_DNA"/>
</dbReference>
<gene>
    <name evidence="2" type="ORF">CC85DRAFT_303784</name>
</gene>
<evidence type="ECO:0008006" key="4">
    <source>
        <dbReference type="Google" id="ProtNLM"/>
    </source>
</evidence>
<feature type="non-terminal residue" evidence="2">
    <location>
        <position position="89"/>
    </location>
</feature>
<dbReference type="AlphaFoldDB" id="A0A0J0XI20"/>
<proteinExistence type="predicted"/>
<dbReference type="Proteomes" id="UP000053611">
    <property type="component" value="Unassembled WGS sequence"/>
</dbReference>
<evidence type="ECO:0000313" key="2">
    <source>
        <dbReference type="EMBL" id="KLT40775.1"/>
    </source>
</evidence>
<protein>
    <recommendedName>
        <fullName evidence="4">DUF262 domain-containing protein</fullName>
    </recommendedName>
</protein>
<dbReference type="PANTHER" id="PTHR39639:SF1">
    <property type="entry name" value="DUF262 DOMAIN-CONTAINING PROTEIN"/>
    <property type="match status" value="1"/>
</dbReference>
<accession>A0A0J0XI20</accession>
<name>A0A0J0XI20_9TREE</name>